<keyword evidence="5" id="KW-1185">Reference proteome</keyword>
<gene>
    <name evidence="4" type="ORF">DSTB1V02_LOCUS6337</name>
</gene>
<evidence type="ECO:0000313" key="5">
    <source>
        <dbReference type="Proteomes" id="UP000677054"/>
    </source>
</evidence>
<evidence type="ECO:0000313" key="4">
    <source>
        <dbReference type="EMBL" id="CAD7246487.1"/>
    </source>
</evidence>
<dbReference type="Proteomes" id="UP000677054">
    <property type="component" value="Unassembled WGS sequence"/>
</dbReference>
<proteinExistence type="predicted"/>
<protein>
    <recommendedName>
        <fullName evidence="3">CARD domain-containing protein</fullName>
    </recommendedName>
</protein>
<dbReference type="InterPro" id="IPR011029">
    <property type="entry name" value="DEATH-like_dom_sf"/>
</dbReference>
<dbReference type="PROSITE" id="PS50209">
    <property type="entry name" value="CARD"/>
    <property type="match status" value="1"/>
</dbReference>
<evidence type="ECO:0000256" key="2">
    <source>
        <dbReference type="SAM" id="Phobius"/>
    </source>
</evidence>
<reference evidence="4" key="1">
    <citation type="submission" date="2020-11" db="EMBL/GenBank/DDBJ databases">
        <authorList>
            <person name="Tran Van P."/>
        </authorList>
    </citation>
    <scope>NUCLEOTIDE SEQUENCE</scope>
</reference>
<dbReference type="CDD" id="cd01671">
    <property type="entry name" value="CARD"/>
    <property type="match status" value="1"/>
</dbReference>
<keyword evidence="2" id="KW-1133">Transmembrane helix</keyword>
<dbReference type="AlphaFoldDB" id="A0A7R8XEV8"/>
<evidence type="ECO:0000256" key="1">
    <source>
        <dbReference type="SAM" id="MobiDB-lite"/>
    </source>
</evidence>
<keyword evidence="2" id="KW-0812">Transmembrane</keyword>
<keyword evidence="2" id="KW-0472">Membrane</keyword>
<feature type="region of interest" description="Disordered" evidence="1">
    <location>
        <begin position="114"/>
        <end position="138"/>
    </location>
</feature>
<name>A0A7R8XEV8_9CRUS</name>
<dbReference type="Pfam" id="PF00619">
    <property type="entry name" value="CARD"/>
    <property type="match status" value="1"/>
</dbReference>
<dbReference type="EMBL" id="CAJPEV010001149">
    <property type="protein sequence ID" value="CAG0891019.1"/>
    <property type="molecule type" value="Genomic_DNA"/>
</dbReference>
<dbReference type="SUPFAM" id="SSF47986">
    <property type="entry name" value="DEATH domain"/>
    <property type="match status" value="1"/>
</dbReference>
<organism evidence="4">
    <name type="scientific">Darwinula stevensoni</name>
    <dbReference type="NCBI Taxonomy" id="69355"/>
    <lineage>
        <taxon>Eukaryota</taxon>
        <taxon>Metazoa</taxon>
        <taxon>Ecdysozoa</taxon>
        <taxon>Arthropoda</taxon>
        <taxon>Crustacea</taxon>
        <taxon>Oligostraca</taxon>
        <taxon>Ostracoda</taxon>
        <taxon>Podocopa</taxon>
        <taxon>Podocopida</taxon>
        <taxon>Darwinulocopina</taxon>
        <taxon>Darwinuloidea</taxon>
        <taxon>Darwinulidae</taxon>
        <taxon>Darwinula</taxon>
    </lineage>
</organism>
<feature type="compositionally biased region" description="Polar residues" evidence="1">
    <location>
        <begin position="119"/>
        <end position="138"/>
    </location>
</feature>
<feature type="non-terminal residue" evidence="4">
    <location>
        <position position="1"/>
    </location>
</feature>
<feature type="transmembrane region" description="Helical" evidence="2">
    <location>
        <begin position="146"/>
        <end position="173"/>
    </location>
</feature>
<dbReference type="InterPro" id="IPR001315">
    <property type="entry name" value="CARD"/>
</dbReference>
<dbReference type="GO" id="GO:0042981">
    <property type="term" value="P:regulation of apoptotic process"/>
    <property type="evidence" value="ECO:0007669"/>
    <property type="project" value="InterPro"/>
</dbReference>
<feature type="region of interest" description="Disordered" evidence="1">
    <location>
        <begin position="212"/>
        <end position="244"/>
    </location>
</feature>
<feature type="domain" description="CARD" evidence="3">
    <location>
        <begin position="1"/>
        <end position="92"/>
    </location>
</feature>
<feature type="non-terminal residue" evidence="4">
    <location>
        <position position="393"/>
    </location>
</feature>
<evidence type="ECO:0000259" key="3">
    <source>
        <dbReference type="PROSITE" id="PS50209"/>
    </source>
</evidence>
<dbReference type="EMBL" id="LR900666">
    <property type="protein sequence ID" value="CAD7246487.1"/>
    <property type="molecule type" value="Genomic_DNA"/>
</dbReference>
<accession>A0A7R8XEV8</accession>
<sequence length="393" mass="43205">ESGRSSGNDELTPSWAALVDKLEVSKIAPKLVSKNVLAPNWRDAEEKPSTKQEEREAILKIVRGQGPLGIQKFKDALEEIGQSHLMTPVEPSLRENPAPSASEAAESKPLLLHKGPSMETDQTGTHPHNVNKPTVANSTNSKRNMYLISFGTVCVVFLVLFIVIILVVSPMVWSYMWNPTKGNSDIKESQQPKVILKPGNKNTIDPFPVDCDGVTSQLHTQENEPTTETSESAEEKGNFDTASEGNSDWLLNVADTLDSVEEIVQLLRRMTECEAVARNNRREAEEEAAREAGAAAYWRKEVENGKADVELQLALSYEGVAAAWGAVAVKWEAARVACEDILEKAEVEKRGEDLLYGLGSWIRTAKLSWNEAQEANIDAEMKAKNAKAVSLLT</sequence>
<dbReference type="Gene3D" id="1.10.533.10">
    <property type="entry name" value="Death Domain, Fas"/>
    <property type="match status" value="1"/>
</dbReference>